<dbReference type="PROSITE" id="PS50088">
    <property type="entry name" value="ANK_REPEAT"/>
    <property type="match status" value="2"/>
</dbReference>
<protein>
    <recommendedName>
        <fullName evidence="5">RING-type domain-containing protein</fullName>
    </recommendedName>
</protein>
<keyword evidence="1" id="KW-0677">Repeat</keyword>
<name>A0AAU9T5Z8_THLAR</name>
<dbReference type="SMART" id="SM00248">
    <property type="entry name" value="ANK"/>
    <property type="match status" value="2"/>
</dbReference>
<evidence type="ECO:0000256" key="2">
    <source>
        <dbReference type="ARBA" id="ARBA00023043"/>
    </source>
</evidence>
<dbReference type="CDD" id="cd23129">
    <property type="entry name" value="RING-HC_XBAT35-like"/>
    <property type="match status" value="1"/>
</dbReference>
<proteinExistence type="predicted"/>
<evidence type="ECO:0000313" key="7">
    <source>
        <dbReference type="Proteomes" id="UP000836841"/>
    </source>
</evidence>
<evidence type="ECO:0000256" key="4">
    <source>
        <dbReference type="PROSITE-ProRule" id="PRU00175"/>
    </source>
</evidence>
<dbReference type="Proteomes" id="UP000836841">
    <property type="component" value="Chromosome 7"/>
</dbReference>
<evidence type="ECO:0000259" key="5">
    <source>
        <dbReference type="PROSITE" id="PS50089"/>
    </source>
</evidence>
<keyword evidence="2 3" id="KW-0040">ANK repeat</keyword>
<dbReference type="EMBL" id="OU466863">
    <property type="protein sequence ID" value="CAH2079191.1"/>
    <property type="molecule type" value="Genomic_DNA"/>
</dbReference>
<dbReference type="Pfam" id="PF13920">
    <property type="entry name" value="zf-C3HC4_3"/>
    <property type="match status" value="1"/>
</dbReference>
<dbReference type="SUPFAM" id="SSF57850">
    <property type="entry name" value="RING/U-box"/>
    <property type="match status" value="1"/>
</dbReference>
<dbReference type="PANTHER" id="PTHR24166:SF45">
    <property type="entry name" value="E3 UBIQUITIN-PROTEIN LIGASE XBAT35"/>
    <property type="match status" value="1"/>
</dbReference>
<keyword evidence="4" id="KW-0479">Metal-binding</keyword>
<evidence type="ECO:0000256" key="3">
    <source>
        <dbReference type="PROSITE-ProRule" id="PRU00023"/>
    </source>
</evidence>
<feature type="repeat" description="ANK" evidence="3">
    <location>
        <begin position="39"/>
        <end position="72"/>
    </location>
</feature>
<keyword evidence="4" id="KW-0863">Zinc-finger</keyword>
<feature type="repeat" description="ANK" evidence="3">
    <location>
        <begin position="75"/>
        <end position="107"/>
    </location>
</feature>
<dbReference type="Gene3D" id="3.30.40.10">
    <property type="entry name" value="Zinc/RING finger domain, C3HC4 (zinc finger)"/>
    <property type="match status" value="1"/>
</dbReference>
<dbReference type="Pfam" id="PF12796">
    <property type="entry name" value="Ank_2"/>
    <property type="match status" value="1"/>
</dbReference>
<accession>A0AAU9T5Z8</accession>
<dbReference type="AlphaFoldDB" id="A0AAU9T5Z8"/>
<dbReference type="InterPro" id="IPR036770">
    <property type="entry name" value="Ankyrin_rpt-contain_sf"/>
</dbReference>
<keyword evidence="7" id="KW-1185">Reference proteome</keyword>
<reference evidence="6 7" key="1">
    <citation type="submission" date="2022-03" db="EMBL/GenBank/DDBJ databases">
        <authorList>
            <person name="Nunn A."/>
            <person name="Chopra R."/>
            <person name="Nunn A."/>
            <person name="Contreras Garrido A."/>
        </authorList>
    </citation>
    <scope>NUCLEOTIDE SEQUENCE [LARGE SCALE GENOMIC DNA]</scope>
</reference>
<dbReference type="InterPro" id="IPR050889">
    <property type="entry name" value="Dendritic_Spine_Reg/Scaffold"/>
</dbReference>
<dbReference type="InterPro" id="IPR001841">
    <property type="entry name" value="Znf_RING"/>
</dbReference>
<evidence type="ECO:0000313" key="6">
    <source>
        <dbReference type="EMBL" id="CAH2079191.1"/>
    </source>
</evidence>
<dbReference type="PANTHER" id="PTHR24166">
    <property type="entry name" value="ROLLING PEBBLES, ISOFORM B"/>
    <property type="match status" value="1"/>
</dbReference>
<dbReference type="InterPro" id="IPR002110">
    <property type="entry name" value="Ankyrin_rpt"/>
</dbReference>
<dbReference type="GO" id="GO:0008270">
    <property type="term" value="F:zinc ion binding"/>
    <property type="evidence" value="ECO:0007669"/>
    <property type="project" value="UniProtKB-KW"/>
</dbReference>
<organism evidence="6 7">
    <name type="scientific">Thlaspi arvense</name>
    <name type="common">Field penny-cress</name>
    <dbReference type="NCBI Taxonomy" id="13288"/>
    <lineage>
        <taxon>Eukaryota</taxon>
        <taxon>Viridiplantae</taxon>
        <taxon>Streptophyta</taxon>
        <taxon>Embryophyta</taxon>
        <taxon>Tracheophyta</taxon>
        <taxon>Spermatophyta</taxon>
        <taxon>Magnoliopsida</taxon>
        <taxon>eudicotyledons</taxon>
        <taxon>Gunneridae</taxon>
        <taxon>Pentapetalae</taxon>
        <taxon>rosids</taxon>
        <taxon>malvids</taxon>
        <taxon>Brassicales</taxon>
        <taxon>Brassicaceae</taxon>
        <taxon>Thlaspideae</taxon>
        <taxon>Thlaspi</taxon>
    </lineage>
</organism>
<feature type="domain" description="RING-type" evidence="5">
    <location>
        <begin position="341"/>
        <end position="380"/>
    </location>
</feature>
<gene>
    <name evidence="6" type="ORF">TAV2_LOCUS25844</name>
</gene>
<dbReference type="InterPro" id="IPR013083">
    <property type="entry name" value="Znf_RING/FYVE/PHD"/>
</dbReference>
<dbReference type="PROSITE" id="PS50089">
    <property type="entry name" value="ZF_RING_2"/>
    <property type="match status" value="1"/>
</dbReference>
<dbReference type="Gene3D" id="1.25.40.20">
    <property type="entry name" value="Ankyrin repeat-containing domain"/>
    <property type="match status" value="1"/>
</dbReference>
<sequence length="392" mass="43703">MGQQQSNDELLFQQVSHSDIDSIKSLRHEGAGLEWVDTEGRTPLILACTKSDLYDAAKTLVDLGSNVNAYRSGFNAGTPLHHAANRGLENTVKLLLSHGANPLVLNDDFQTPLEVARAKGYNNVVRAIESHICLFSGWMREFYGPRFLEFLAPELLSRRVWVVIVPTGSRDPTKPFKLELVVYASLEDAQPRMVMPLWKAKLEEPKQDQSDASVMIVDNSTSRKRARRGKGYISHGRRWVQVDRQIRLKLAAATKGDMKQLNWFCEACQGIPQPMNPPMFLKTYENIISDEFTPSVHPSRDEEAVEDGYIDYPSVDMAHVDISLPYANCEEKEYGGGSGVCVVCVDASCEAVCVPCGHVAGCISCLKEVKDKKMGCPVCRSKIDQVIKLYHV</sequence>
<dbReference type="SUPFAM" id="SSF48403">
    <property type="entry name" value="Ankyrin repeat"/>
    <property type="match status" value="1"/>
</dbReference>
<evidence type="ECO:0000256" key="1">
    <source>
        <dbReference type="ARBA" id="ARBA00022737"/>
    </source>
</evidence>
<dbReference type="PROSITE" id="PS50297">
    <property type="entry name" value="ANK_REP_REGION"/>
    <property type="match status" value="2"/>
</dbReference>
<keyword evidence="4" id="KW-0862">Zinc</keyword>